<organism evidence="3 4">
    <name type="scientific">Candidatus Sedimenticola endophacoides</name>
    <dbReference type="NCBI Taxonomy" id="2548426"/>
    <lineage>
        <taxon>Bacteria</taxon>
        <taxon>Pseudomonadati</taxon>
        <taxon>Pseudomonadota</taxon>
        <taxon>Gammaproteobacteria</taxon>
        <taxon>Chromatiales</taxon>
        <taxon>Sedimenticolaceae</taxon>
        <taxon>Sedimenticola</taxon>
    </lineage>
</organism>
<accession>A0A6N4DV88</accession>
<evidence type="ECO:0000313" key="4">
    <source>
        <dbReference type="Proteomes" id="UP000250928"/>
    </source>
</evidence>
<dbReference type="SUPFAM" id="SSF53474">
    <property type="entry name" value="alpha/beta-Hydrolases"/>
    <property type="match status" value="1"/>
</dbReference>
<evidence type="ECO:0000259" key="2">
    <source>
        <dbReference type="Pfam" id="PF01738"/>
    </source>
</evidence>
<dbReference type="Proteomes" id="UP000250928">
    <property type="component" value="Unassembled WGS sequence"/>
</dbReference>
<dbReference type="AlphaFoldDB" id="A0A6N4DV88"/>
<evidence type="ECO:0000256" key="1">
    <source>
        <dbReference type="SAM" id="SignalP"/>
    </source>
</evidence>
<feature type="domain" description="Dienelactone hydrolase" evidence="2">
    <location>
        <begin position="35"/>
        <end position="257"/>
    </location>
</feature>
<keyword evidence="1" id="KW-0732">Signal</keyword>
<dbReference type="InterPro" id="IPR050261">
    <property type="entry name" value="FrsA_esterase"/>
</dbReference>
<dbReference type="PANTHER" id="PTHR22946">
    <property type="entry name" value="DIENELACTONE HYDROLASE DOMAIN-CONTAINING PROTEIN-RELATED"/>
    <property type="match status" value="1"/>
</dbReference>
<dbReference type="PANTHER" id="PTHR22946:SF0">
    <property type="entry name" value="DIENELACTONE HYDROLASE DOMAIN-CONTAINING PROTEIN"/>
    <property type="match status" value="1"/>
</dbReference>
<evidence type="ECO:0000313" key="3">
    <source>
        <dbReference type="EMBL" id="PUE03860.1"/>
    </source>
</evidence>
<dbReference type="EMBL" id="PQCO01000146">
    <property type="protein sequence ID" value="PUE03860.1"/>
    <property type="molecule type" value="Genomic_DNA"/>
</dbReference>
<dbReference type="InterPro" id="IPR002925">
    <property type="entry name" value="Dienelactn_hydro"/>
</dbReference>
<dbReference type="Pfam" id="PF01738">
    <property type="entry name" value="DLH"/>
    <property type="match status" value="1"/>
</dbReference>
<proteinExistence type="predicted"/>
<dbReference type="GO" id="GO:0016787">
    <property type="term" value="F:hydrolase activity"/>
    <property type="evidence" value="ECO:0007669"/>
    <property type="project" value="UniProtKB-KW"/>
</dbReference>
<protein>
    <submittedName>
        <fullName evidence="3">Dienelactone hydrolase</fullName>
    </submittedName>
</protein>
<dbReference type="InterPro" id="IPR029058">
    <property type="entry name" value="AB_hydrolase_fold"/>
</dbReference>
<feature type="chain" id="PRO_5026724424" evidence="1">
    <location>
        <begin position="20"/>
        <end position="262"/>
    </location>
</feature>
<comment type="caution">
    <text evidence="3">The sequence shown here is derived from an EMBL/GenBank/DDBJ whole genome shotgun (WGS) entry which is preliminary data.</text>
</comment>
<gene>
    <name evidence="3" type="ORF">C3L24_04060</name>
</gene>
<keyword evidence="3" id="KW-0378">Hydrolase</keyword>
<feature type="signal peptide" evidence="1">
    <location>
        <begin position="1"/>
        <end position="19"/>
    </location>
</feature>
<reference evidence="3 4" key="1">
    <citation type="submission" date="2018-01" db="EMBL/GenBank/DDBJ databases">
        <title>Novel co-symbiosis in the lucinid bivalve Phacoides pectinatus.</title>
        <authorList>
            <person name="Lim S.J."/>
            <person name="Davis B.G."/>
            <person name="Gill D.E."/>
            <person name="Engel A.S."/>
            <person name="Anderson L.C."/>
            <person name="Campbell B.J."/>
        </authorList>
    </citation>
    <scope>NUCLEOTIDE SEQUENCE [LARGE SCALE GENOMIC DNA]</scope>
    <source>
        <strain evidence="3">N3_P5</strain>
    </source>
</reference>
<sequence>MRPILLGMLLCALPAAPQAAVVGEEVVYRLGDDRFQGYVAYDDGLPGRRPGVLVVHEWWGHNGYARRRAEMLAQLGYTALAVDMYGDGRQAEHPADAKKFSAAVKANMEMAAARFQAGVERLRAHPTVDSGRLSAIGYCFGGGIVLEMARRGAELDAVASFHGSLTTTSPATPGVVRAQVLVFNGAADPMVKPEHVDAFRAEMEAAGVRYSLTDYPGARHAFTNPEADALGERFSMPIAYHAEADRASWAALVEALAGIYPR</sequence>
<dbReference type="Gene3D" id="3.40.50.1820">
    <property type="entry name" value="alpha/beta hydrolase"/>
    <property type="match status" value="1"/>
</dbReference>
<name>A0A6N4DV88_9GAMM</name>